<evidence type="ECO:0000313" key="2">
    <source>
        <dbReference type="Proteomes" id="UP000703269"/>
    </source>
</evidence>
<proteinExistence type="predicted"/>
<keyword evidence="2" id="KW-1185">Reference proteome</keyword>
<dbReference type="Proteomes" id="UP000703269">
    <property type="component" value="Unassembled WGS sequence"/>
</dbReference>
<name>A0A9P3GAB3_9APHY</name>
<dbReference type="AlphaFoldDB" id="A0A9P3GAB3"/>
<comment type="caution">
    <text evidence="1">The sequence shown here is derived from an EMBL/GenBank/DDBJ whole genome shotgun (WGS) entry which is preliminary data.</text>
</comment>
<sequence>MAWTTTDHDSLRVSCLYGVALRGYPFDRVPFDSPSRFGRRRDLELLVQGWESGAIFFERMTLAEVCALAKREHTLVEQLPLVPLRIDVGRRRIRGPDTRSAFLGANKTDVLSNRRTDCVEDRPLAKRLRV</sequence>
<organism evidence="1 2">
    <name type="scientific">Phanerochaete sordida</name>
    <dbReference type="NCBI Taxonomy" id="48140"/>
    <lineage>
        <taxon>Eukaryota</taxon>
        <taxon>Fungi</taxon>
        <taxon>Dikarya</taxon>
        <taxon>Basidiomycota</taxon>
        <taxon>Agaricomycotina</taxon>
        <taxon>Agaricomycetes</taxon>
        <taxon>Polyporales</taxon>
        <taxon>Phanerochaetaceae</taxon>
        <taxon>Phanerochaete</taxon>
    </lineage>
</organism>
<evidence type="ECO:0000313" key="1">
    <source>
        <dbReference type="EMBL" id="GJE90890.1"/>
    </source>
</evidence>
<accession>A0A9P3GAB3</accession>
<dbReference type="EMBL" id="BPQB01000018">
    <property type="protein sequence ID" value="GJE90890.1"/>
    <property type="molecule type" value="Genomic_DNA"/>
</dbReference>
<gene>
    <name evidence="1" type="ORF">PsYK624_070360</name>
</gene>
<reference evidence="1 2" key="1">
    <citation type="submission" date="2021-08" db="EMBL/GenBank/DDBJ databases">
        <title>Draft Genome Sequence of Phanerochaete sordida strain YK-624.</title>
        <authorList>
            <person name="Mori T."/>
            <person name="Dohra H."/>
            <person name="Suzuki T."/>
            <person name="Kawagishi H."/>
            <person name="Hirai H."/>
        </authorList>
    </citation>
    <scope>NUCLEOTIDE SEQUENCE [LARGE SCALE GENOMIC DNA]</scope>
    <source>
        <strain evidence="1 2">YK-624</strain>
    </source>
</reference>
<protein>
    <submittedName>
        <fullName evidence="1">Uncharacterized protein</fullName>
    </submittedName>
</protein>